<organism evidence="2">
    <name type="scientific">Lotharella globosa</name>
    <dbReference type="NCBI Taxonomy" id="91324"/>
    <lineage>
        <taxon>Eukaryota</taxon>
        <taxon>Sar</taxon>
        <taxon>Rhizaria</taxon>
        <taxon>Cercozoa</taxon>
        <taxon>Chlorarachniophyceae</taxon>
        <taxon>Lotharella</taxon>
    </lineage>
</organism>
<feature type="region of interest" description="Disordered" evidence="1">
    <location>
        <begin position="295"/>
        <end position="330"/>
    </location>
</feature>
<reference evidence="2" key="1">
    <citation type="submission" date="2021-01" db="EMBL/GenBank/DDBJ databases">
        <authorList>
            <person name="Corre E."/>
            <person name="Pelletier E."/>
            <person name="Niang G."/>
            <person name="Scheremetjew M."/>
            <person name="Finn R."/>
            <person name="Kale V."/>
            <person name="Holt S."/>
            <person name="Cochrane G."/>
            <person name="Meng A."/>
            <person name="Brown T."/>
            <person name="Cohen L."/>
        </authorList>
    </citation>
    <scope>NUCLEOTIDE SEQUENCE</scope>
    <source>
        <strain evidence="2">CCCM811</strain>
    </source>
</reference>
<dbReference type="AlphaFoldDB" id="A0A7S4DNI2"/>
<name>A0A7S4DNI2_9EUKA</name>
<evidence type="ECO:0000256" key="1">
    <source>
        <dbReference type="SAM" id="MobiDB-lite"/>
    </source>
</evidence>
<gene>
    <name evidence="2" type="ORF">LGLO00237_LOCUS12482</name>
</gene>
<proteinExistence type="predicted"/>
<dbReference type="EMBL" id="HBIV01017155">
    <property type="protein sequence ID" value="CAE0660895.1"/>
    <property type="molecule type" value="Transcribed_RNA"/>
</dbReference>
<protein>
    <submittedName>
        <fullName evidence="2">Uncharacterized protein</fullName>
    </submittedName>
</protein>
<sequence length="330" mass="37464">MQLTRVRKIDGSVGMRAIADLLFEDDSSFIDGFNSLDFFVWPLDRMVEFKATPYPNFAIYSAFEEPYAHAFKMVTHFHRLPAKARAHALYAWLAFAKQYSYFPFWSPLTFETSPSRGGLRIQKVAQMRPTDWDELKPRFSDLYLDKIHSLVLVPESRYDDVFLDLNDYIQRNTARAPQLYRATTAGRGGGGGARKVLEWEKQSTDRVASQYRTKTKSIRPLVPDTPKKSSAQTPLKLVGLNFDPATQNVISRQTHNLTAADDGDDDLATPPNFDPFNLTKPHTIVLKSFGQKLLKPFGPELPTPPESRLPVAENRSSSQQDLDDLLYGLE</sequence>
<evidence type="ECO:0000313" key="2">
    <source>
        <dbReference type="EMBL" id="CAE0660895.1"/>
    </source>
</evidence>
<accession>A0A7S4DNI2</accession>